<evidence type="ECO:0000256" key="2">
    <source>
        <dbReference type="ARBA" id="ARBA00003002"/>
    </source>
</evidence>
<dbReference type="HAMAP" id="MF_00404">
    <property type="entry name" value="OadG"/>
    <property type="match status" value="1"/>
</dbReference>
<dbReference type="GO" id="GO:0005886">
    <property type="term" value="C:plasma membrane"/>
    <property type="evidence" value="ECO:0007669"/>
    <property type="project" value="UniProtKB-SubCell"/>
</dbReference>
<dbReference type="GO" id="GO:0008948">
    <property type="term" value="F:oxaloacetate decarboxylase activity"/>
    <property type="evidence" value="ECO:0007669"/>
    <property type="project" value="UniProtKB-UniRule"/>
</dbReference>
<evidence type="ECO:0000256" key="11">
    <source>
        <dbReference type="ARBA" id="ARBA00023053"/>
    </source>
</evidence>
<evidence type="ECO:0000256" key="7">
    <source>
        <dbReference type="ARBA" id="ARBA00022475"/>
    </source>
</evidence>
<evidence type="ECO:0000256" key="1">
    <source>
        <dbReference type="ARBA" id="ARBA00001959"/>
    </source>
</evidence>
<comment type="caution">
    <text evidence="19">The sequence shown here is derived from an EMBL/GenBank/DDBJ whole genome shotgun (WGS) entry which is preliminary data.</text>
</comment>
<comment type="similarity">
    <text evidence="4 16 17">Belongs to the OadG family.</text>
</comment>
<evidence type="ECO:0000256" key="18">
    <source>
        <dbReference type="SAM" id="MobiDB-lite"/>
    </source>
</evidence>
<dbReference type="GO" id="GO:0015451">
    <property type="term" value="F:decarboxylation-driven active transmembrane transporter activity"/>
    <property type="evidence" value="ECO:0007669"/>
    <property type="project" value="UniProtKB-EC"/>
</dbReference>
<evidence type="ECO:0000313" key="19">
    <source>
        <dbReference type="EMBL" id="RUO21407.1"/>
    </source>
</evidence>
<sequence>MARMVMSDLFVQAAELMLAGMGVVFVFLIVLTGAVALLTQLCPVDAAATPTTSAPPATASQSSAEDGSQAKKLAAIAVAVQRYRKAQSPDSSHKE</sequence>
<dbReference type="AlphaFoldDB" id="A0A432VXM1"/>
<reference evidence="19 20" key="1">
    <citation type="journal article" date="2011" name="Front. Microbiol.">
        <title>Genomic signatures of strain selection and enhancement in Bacillus atrophaeus var. globigii, a historical biowarfare simulant.</title>
        <authorList>
            <person name="Gibbons H.S."/>
            <person name="Broomall S.M."/>
            <person name="McNew L.A."/>
            <person name="Daligault H."/>
            <person name="Chapman C."/>
            <person name="Bruce D."/>
            <person name="Karavis M."/>
            <person name="Krepps M."/>
            <person name="McGregor P.A."/>
            <person name="Hong C."/>
            <person name="Park K.H."/>
            <person name="Akmal A."/>
            <person name="Feldman A."/>
            <person name="Lin J.S."/>
            <person name="Chang W.E."/>
            <person name="Higgs B.W."/>
            <person name="Demirev P."/>
            <person name="Lindquist J."/>
            <person name="Liem A."/>
            <person name="Fochler E."/>
            <person name="Read T.D."/>
            <person name="Tapia R."/>
            <person name="Johnson S."/>
            <person name="Bishop-Lilly K.A."/>
            <person name="Detter C."/>
            <person name="Han C."/>
            <person name="Sozhamannan S."/>
            <person name="Rosenzweig C.N."/>
            <person name="Skowronski E.W."/>
        </authorList>
    </citation>
    <scope>NUCLEOTIDE SEQUENCE [LARGE SCALE GENOMIC DNA]</scope>
    <source>
        <strain evidence="19 20">AK5</strain>
    </source>
</reference>
<dbReference type="InterPro" id="IPR005899">
    <property type="entry name" value="Na_pump_deCOase"/>
</dbReference>
<keyword evidence="14 16" id="KW-0739">Sodium transport</keyword>
<evidence type="ECO:0000256" key="14">
    <source>
        <dbReference type="ARBA" id="ARBA00023201"/>
    </source>
</evidence>
<evidence type="ECO:0000256" key="3">
    <source>
        <dbReference type="ARBA" id="ARBA00004162"/>
    </source>
</evidence>
<evidence type="ECO:0000313" key="20">
    <source>
        <dbReference type="Proteomes" id="UP000288212"/>
    </source>
</evidence>
<comment type="subcellular location">
    <subcellularLocation>
        <location evidence="3 16 17">Cell membrane</location>
        <topology evidence="3 16 17">Single-pass membrane protein</topology>
    </subcellularLocation>
</comment>
<dbReference type="Pfam" id="PF04277">
    <property type="entry name" value="OAD_gamma"/>
    <property type="match status" value="1"/>
</dbReference>
<protein>
    <recommendedName>
        <fullName evidence="16">Probable oxaloacetate decarboxylase gamma chain</fullName>
        <ecNumber evidence="16">7.2.4.2</ecNumber>
    </recommendedName>
</protein>
<evidence type="ECO:0000256" key="17">
    <source>
        <dbReference type="RuleBase" id="RU004278"/>
    </source>
</evidence>
<dbReference type="NCBIfam" id="TIGR01195">
    <property type="entry name" value="oadG_fam"/>
    <property type="match status" value="1"/>
</dbReference>
<feature type="region of interest" description="Disordered" evidence="18">
    <location>
        <begin position="49"/>
        <end position="69"/>
    </location>
</feature>
<comment type="cofactor">
    <cofactor evidence="1 16 17">
        <name>Na(+)</name>
        <dbReference type="ChEBI" id="CHEBI:29101"/>
    </cofactor>
</comment>
<feature type="compositionally biased region" description="Low complexity" evidence="18">
    <location>
        <begin position="49"/>
        <end position="64"/>
    </location>
</feature>
<keyword evidence="12 16" id="KW-0406">Ion transport</keyword>
<name>A0A432VXM1_9GAMM</name>
<evidence type="ECO:0000256" key="13">
    <source>
        <dbReference type="ARBA" id="ARBA00023136"/>
    </source>
</evidence>
<dbReference type="GO" id="GO:0015081">
    <property type="term" value="F:sodium ion transmembrane transporter activity"/>
    <property type="evidence" value="ECO:0007669"/>
    <property type="project" value="UniProtKB-UniRule"/>
</dbReference>
<keyword evidence="7 16" id="KW-1003">Cell membrane</keyword>
<keyword evidence="8 16" id="KW-0812">Transmembrane</keyword>
<accession>A0A432VXM1</accession>
<evidence type="ECO:0000256" key="6">
    <source>
        <dbReference type="ARBA" id="ARBA00022448"/>
    </source>
</evidence>
<keyword evidence="13 16" id="KW-0472">Membrane</keyword>
<comment type="function">
    <text evidence="2 16 17">Catalyzes the decarboxylation of oxaloacetate coupled to Na(+) translocation.</text>
</comment>
<proteinExistence type="inferred from homology"/>
<dbReference type="Proteomes" id="UP000288212">
    <property type="component" value="Unassembled WGS sequence"/>
</dbReference>
<keyword evidence="9 16" id="KW-1278">Translocase</keyword>
<evidence type="ECO:0000256" key="15">
    <source>
        <dbReference type="ARBA" id="ARBA00048176"/>
    </source>
</evidence>
<evidence type="ECO:0000256" key="8">
    <source>
        <dbReference type="ARBA" id="ARBA00022692"/>
    </source>
</evidence>
<comment type="subunit">
    <text evidence="5 16">Heterotrimer of an alpha, a beta and a gamma subunit.</text>
</comment>
<keyword evidence="20" id="KW-1185">Reference proteome</keyword>
<dbReference type="InterPro" id="IPR023424">
    <property type="entry name" value="OadG"/>
</dbReference>
<evidence type="ECO:0000256" key="9">
    <source>
        <dbReference type="ARBA" id="ARBA00022967"/>
    </source>
</evidence>
<dbReference type="GO" id="GO:0036376">
    <property type="term" value="P:sodium ion export across plasma membrane"/>
    <property type="evidence" value="ECO:0007669"/>
    <property type="project" value="InterPro"/>
</dbReference>
<evidence type="ECO:0000256" key="4">
    <source>
        <dbReference type="ARBA" id="ARBA00005844"/>
    </source>
</evidence>
<dbReference type="EC" id="7.2.4.2" evidence="16"/>
<comment type="catalytic activity">
    <reaction evidence="15 16 17">
        <text>oxaloacetate + 2 Na(+)(in) + H(+) = pyruvate + 2 Na(+)(out) + CO2</text>
        <dbReference type="Rhea" id="RHEA:57724"/>
        <dbReference type="ChEBI" id="CHEBI:15361"/>
        <dbReference type="ChEBI" id="CHEBI:15378"/>
        <dbReference type="ChEBI" id="CHEBI:16452"/>
        <dbReference type="ChEBI" id="CHEBI:16526"/>
        <dbReference type="ChEBI" id="CHEBI:29101"/>
        <dbReference type="EC" id="7.2.4.2"/>
    </reaction>
</comment>
<dbReference type="EMBL" id="PIPI01000001">
    <property type="protein sequence ID" value="RUO21407.1"/>
    <property type="molecule type" value="Genomic_DNA"/>
</dbReference>
<gene>
    <name evidence="16" type="primary">oadG</name>
    <name evidence="19" type="ORF">CWE06_00640</name>
</gene>
<evidence type="ECO:0000256" key="12">
    <source>
        <dbReference type="ARBA" id="ARBA00023065"/>
    </source>
</evidence>
<evidence type="ECO:0000256" key="10">
    <source>
        <dbReference type="ARBA" id="ARBA00022989"/>
    </source>
</evidence>
<organism evidence="19 20">
    <name type="scientific">Aliidiomarina haloalkalitolerans</name>
    <dbReference type="NCBI Taxonomy" id="859059"/>
    <lineage>
        <taxon>Bacteria</taxon>
        <taxon>Pseudomonadati</taxon>
        <taxon>Pseudomonadota</taxon>
        <taxon>Gammaproteobacteria</taxon>
        <taxon>Alteromonadales</taxon>
        <taxon>Idiomarinaceae</taxon>
        <taxon>Aliidiomarina</taxon>
    </lineage>
</organism>
<keyword evidence="11 16" id="KW-0915">Sodium</keyword>
<keyword evidence="6 16" id="KW-0813">Transport</keyword>
<evidence type="ECO:0000256" key="5">
    <source>
        <dbReference type="ARBA" id="ARBA00011869"/>
    </source>
</evidence>
<evidence type="ECO:0000256" key="16">
    <source>
        <dbReference type="HAMAP-Rule" id="MF_00404"/>
    </source>
</evidence>
<keyword evidence="10 16" id="KW-1133">Transmembrane helix</keyword>